<dbReference type="RefSeq" id="WP_345403589.1">
    <property type="nucleotide sequence ID" value="NZ_BAABLA010000115.1"/>
</dbReference>
<feature type="transmembrane region" description="Helical" evidence="1">
    <location>
        <begin position="218"/>
        <end position="242"/>
    </location>
</feature>
<proteinExistence type="predicted"/>
<protein>
    <recommendedName>
        <fullName evidence="4">ABC-2 type transport system permease protein</fullName>
    </recommendedName>
</protein>
<gene>
    <name evidence="2" type="ORF">ACFQGD_01395</name>
</gene>
<evidence type="ECO:0000313" key="3">
    <source>
        <dbReference type="Proteomes" id="UP001596337"/>
    </source>
</evidence>
<feature type="transmembrane region" description="Helical" evidence="1">
    <location>
        <begin position="69"/>
        <end position="89"/>
    </location>
</feature>
<keyword evidence="3" id="KW-1185">Reference proteome</keyword>
<feature type="transmembrane region" description="Helical" evidence="1">
    <location>
        <begin position="101"/>
        <end position="122"/>
    </location>
</feature>
<reference evidence="3" key="1">
    <citation type="journal article" date="2019" name="Int. J. Syst. Evol. Microbiol.">
        <title>The Global Catalogue of Microorganisms (GCM) 10K type strain sequencing project: providing services to taxonomists for standard genome sequencing and annotation.</title>
        <authorList>
            <consortium name="The Broad Institute Genomics Platform"/>
            <consortium name="The Broad Institute Genome Sequencing Center for Infectious Disease"/>
            <person name="Wu L."/>
            <person name="Ma J."/>
        </authorList>
    </citation>
    <scope>NUCLEOTIDE SEQUENCE [LARGE SCALE GENOMIC DNA]</scope>
    <source>
        <strain evidence="3">KCTC 32255</strain>
    </source>
</reference>
<feature type="transmembrane region" description="Helical" evidence="1">
    <location>
        <begin position="262"/>
        <end position="281"/>
    </location>
</feature>
<keyword evidence="1" id="KW-0472">Membrane</keyword>
<feature type="transmembrane region" description="Helical" evidence="1">
    <location>
        <begin position="143"/>
        <end position="168"/>
    </location>
</feature>
<feature type="transmembrane region" description="Helical" evidence="1">
    <location>
        <begin position="188"/>
        <end position="211"/>
    </location>
</feature>
<name>A0ABW2BSL5_9PSEU</name>
<dbReference type="Proteomes" id="UP001596337">
    <property type="component" value="Unassembled WGS sequence"/>
</dbReference>
<organism evidence="2 3">
    <name type="scientific">Haloechinothrix salitolerans</name>
    <dbReference type="NCBI Taxonomy" id="926830"/>
    <lineage>
        <taxon>Bacteria</taxon>
        <taxon>Bacillati</taxon>
        <taxon>Actinomycetota</taxon>
        <taxon>Actinomycetes</taxon>
        <taxon>Pseudonocardiales</taxon>
        <taxon>Pseudonocardiaceae</taxon>
        <taxon>Haloechinothrix</taxon>
    </lineage>
</organism>
<accession>A0ABW2BSL5</accession>
<keyword evidence="1" id="KW-1133">Transmembrane helix</keyword>
<evidence type="ECO:0000256" key="1">
    <source>
        <dbReference type="SAM" id="Phobius"/>
    </source>
</evidence>
<keyword evidence="1" id="KW-0812">Transmembrane</keyword>
<sequence>MNGNQPPHGAMAQAPAMGAPQMYQQPMPPGGQPPVRQLAWQHLAERRASFLTQVRVEFRKLAGTISDRILLIIGPVVLIGLSVWVTSIGERLESASDQLAPAVWLLRVAAIVLHAVLIKLIAGEWQHRSAQPTLLVQPSRARYFLAQAVVVLTVWLFCAAAQIAVTFIVTPMATEPTLGYLLDYRPGWVIGVLLLGSLSAVMTALIVSMLIPNAAGALAVYVGVVPVLTIVSGVLPEVFIWIDPLAPAMTLAGLSPVDNPAPAFTSLGLWLGLLALSGWLVSRRDLA</sequence>
<evidence type="ECO:0008006" key="4">
    <source>
        <dbReference type="Google" id="ProtNLM"/>
    </source>
</evidence>
<evidence type="ECO:0000313" key="2">
    <source>
        <dbReference type="EMBL" id="MFC6865793.1"/>
    </source>
</evidence>
<dbReference type="EMBL" id="JBHSXX010000001">
    <property type="protein sequence ID" value="MFC6865793.1"/>
    <property type="molecule type" value="Genomic_DNA"/>
</dbReference>
<comment type="caution">
    <text evidence="2">The sequence shown here is derived from an EMBL/GenBank/DDBJ whole genome shotgun (WGS) entry which is preliminary data.</text>
</comment>